<comment type="caution">
    <text evidence="1">The sequence shown here is derived from an EMBL/GenBank/DDBJ whole genome shotgun (WGS) entry which is preliminary data.</text>
</comment>
<dbReference type="EMBL" id="SNWN01000012">
    <property type="protein sequence ID" value="TDO19874.1"/>
    <property type="molecule type" value="Genomic_DNA"/>
</dbReference>
<proteinExistence type="predicted"/>
<dbReference type="RefSeq" id="WP_133509976.1">
    <property type="nucleotide sequence ID" value="NZ_NNCE01000004.1"/>
</dbReference>
<organism evidence="1 2">
    <name type="scientific">Mycoplasma testudineum</name>
    <dbReference type="NCBI Taxonomy" id="244584"/>
    <lineage>
        <taxon>Bacteria</taxon>
        <taxon>Bacillati</taxon>
        <taxon>Mycoplasmatota</taxon>
        <taxon>Mollicutes</taxon>
        <taxon>Mycoplasmataceae</taxon>
        <taxon>Mycoplasma</taxon>
    </lineage>
</organism>
<sequence>MKKKNNNKLNYRFYKNANQMIEAFEKAKAHILEKYNSNPVEGFETFYDVLNSKDAGYFAKIRALKAKEEIQRDIEKDIYSYLETLQLKGDSVCPTINRDGTISLDKWFSYYLQPIQTFKSFELRDSYIEKFNPELIKLLRSDYDKIYELFDKNYRSQNYKELKTLLNFKKMNTTTSEENEAQIKDLQVKVTNELLMIMRKYKLVSKGFEFEISLKKTFGIQINSWPAYDAYKHAIEESIFTKDSTLFNSFESIWKFMKERGF</sequence>
<gene>
    <name evidence="1" type="ORF">EI74_0513</name>
</gene>
<protein>
    <submittedName>
        <fullName evidence="1">Uncharacterized protein</fullName>
    </submittedName>
</protein>
<accession>A0A4R6ID82</accession>
<keyword evidence="2" id="KW-1185">Reference proteome</keyword>
<name>A0A4R6ID82_9MOLU</name>
<dbReference type="AlphaFoldDB" id="A0A4R6ID82"/>
<evidence type="ECO:0000313" key="1">
    <source>
        <dbReference type="EMBL" id="TDO19874.1"/>
    </source>
</evidence>
<evidence type="ECO:0000313" key="2">
    <source>
        <dbReference type="Proteomes" id="UP000295518"/>
    </source>
</evidence>
<dbReference type="Proteomes" id="UP000295518">
    <property type="component" value="Unassembled WGS sequence"/>
</dbReference>
<reference evidence="1 2" key="1">
    <citation type="submission" date="2019-03" db="EMBL/GenBank/DDBJ databases">
        <title>Genomic Encyclopedia of Archaeal and Bacterial Type Strains, Phase II (KMG-II): from individual species to whole genera.</title>
        <authorList>
            <person name="Goeker M."/>
        </authorList>
    </citation>
    <scope>NUCLEOTIDE SEQUENCE [LARGE SCALE GENOMIC DNA]</scope>
    <source>
        <strain evidence="1 2">ATCC 700618</strain>
    </source>
</reference>